<dbReference type="STRING" id="112090.W4GGE5"/>
<dbReference type="Pfam" id="PF10469">
    <property type="entry name" value="AKAP7_NLS"/>
    <property type="match status" value="1"/>
</dbReference>
<sequence length="1674" mass="183212">MKVQPAMSTPLREPKAHSPTSVLALTSNAQQTTMSAPAQNDELEALQAIYGSDAVHYTILKQLQQLQVLVTLKDSITFEFTLSIMYPEDQQCPTVSFPYISSKFTGSEAVLRDIMCTAASGSLAYGQVCLFSMIEAATEHLQDHKEVALSNDENAGTSPQKPKPPHPLKQRPRHPLVPKKQIKSTEAPLSPTETAHKGNSMRTATDVIHRIMWDDQINQHEVVVGYLDRFLGIMERPITSFNWGDLSTLSHTETAIPKHRIQYFKWKGNIVWDKRCRLDRVFGSSGGAPPVSFDSASPLSGSTSTSGGVYRPPELAPYFSPFYPNSDRPNAFFCIRITNPAVVDACAASQHELMTIDPRLRLHPSAFIPVTKLHCTLVMLRLKNVQEMAIAHRLLLEAQGLIEATFASSSLTLSGVSTFSNRVVHAQVLCPALTQVAGLLRRRVQLAGISTVGNRDPFEAHVTLCKLTREMNKSIPSITYTSHQMLGSQAVTEIDLCATGGLLDPDGFYVRLVPTLVLRQDQVATTTRESLPPLSPRSMVILRGVPGSGKSTTSRSIAALCAANGWSVRVCSADSCFDQSGGYKFDKSKLPLAHAQCQHEVQDAMKSTVDVVVVDNTNMDARHVHAYVADGRAAGYKVHVWELDASHNAAACVRRSVHDIPLDYNKQLEPVGDVDHICVTKLPVQGLLPPIMSSLKLPSVTYAAVFLDDQSKKRLKTHVAPLHANMIMDHVTIAYQPSEAMLKTLHVGATVSFEASAAAANAFVQAVVVTSPSVGGGVWDNDGSPPHVTVSVAPGSSAKASHHLLASTHAIPLPFPIPLSGVVGFFSDLHRRLTSLAEVVQCGEIASSSCIRGSTLSLPPTVTSLFVFDFDLTLIRPPPRRHGMQALTPQEASTVGNDWFKSPLSLHPTQKLVPLPALGELKRVLGATAARGVVLTARHTSLEANIRDVLGIYGVSPDAVVGKPDHLIADVAGQTQDSQVAARTKENIAFKLDILTSWLESSAALERVVVYEDDDEILAAMYAWAGTWSARKTALAIEIVDAKSMYLGKPYTVLQWLKNLDRVPTLDFSQRVHSVLTDIAMWTRAEDVRPFGSFALHRATDLDVLVALDDDESAVEAVARVAATMRREGLTDVYESGSSRCPLLKARWTFPDAPPLEVDLVFVHKTALTVYDNGSPSAVEAWWSSSNPDERALLGLATLHSVRAKVANSSVSIDVFGRCVDVIVTQLQAKHLHGPQYNGVPTFKISALVAAFCQTQTAPSLPLKDVVKGFYASQPVLDVTNIHIGPHMQACVRLALEEGRDICCSAEASFPSSGSLTRLVQRRSACVDTSHIVSLAVTYTSSLSFSSWTLTHWFNWSLAKSWRDLWHAHAIEVDPMLAAAGMARTFGVLGDVDIVVAHLQKYAAQLAMDSLGKIQVSVVLPPVSVSNELGSSSPSVPAPSTPHDEGHHVLMKFPRTKHLLPTAGISRDDLVFDPLDASAFLRTPIVCQEKVDGANLGLFLSPDFQVVAQNRSHYTTSETAPQFKGLDVWIQVHQFELCELLSPPGRYVLYGEWLYAQHSIAYTNLPSYFLAFDMYDRELECFWSVERLQQALDETSIHMVPTVFTGTYSSMEQLKTLLETKSQFYDGVVEGVVIRKEANQQLHAKAKLVRDDFIQHIDKHWTTKGVVKNHLRFF</sequence>
<name>W4GGE5_APHAT</name>
<feature type="compositionally biased region" description="Basic residues" evidence="1">
    <location>
        <begin position="163"/>
        <end position="182"/>
    </location>
</feature>
<dbReference type="InterPro" id="IPR016135">
    <property type="entry name" value="UBQ-conjugating_enzyme/RWD"/>
</dbReference>
<dbReference type="SUPFAM" id="SSF55144">
    <property type="entry name" value="LigT-like"/>
    <property type="match status" value="1"/>
</dbReference>
<dbReference type="RefSeq" id="XP_009832446.1">
    <property type="nucleotide sequence ID" value="XM_009834144.1"/>
</dbReference>
<dbReference type="Gene3D" id="3.10.110.10">
    <property type="entry name" value="Ubiquitin Conjugating Enzyme"/>
    <property type="match status" value="1"/>
</dbReference>
<dbReference type="Gene3D" id="3.90.1140.10">
    <property type="entry name" value="Cyclic phosphodiesterase"/>
    <property type="match status" value="1"/>
</dbReference>
<gene>
    <name evidence="3" type="ORF">H257_08314</name>
</gene>
<dbReference type="SUPFAM" id="SSF52540">
    <property type="entry name" value="P-loop containing nucleoside triphosphate hydrolases"/>
    <property type="match status" value="1"/>
</dbReference>
<dbReference type="SUPFAM" id="SSF54495">
    <property type="entry name" value="UBC-like"/>
    <property type="match status" value="1"/>
</dbReference>
<dbReference type="PROSITE" id="PS50908">
    <property type="entry name" value="RWD"/>
    <property type="match status" value="1"/>
</dbReference>
<dbReference type="EMBL" id="KI913131">
    <property type="protein sequence ID" value="ETV78109.1"/>
    <property type="molecule type" value="Genomic_DNA"/>
</dbReference>
<dbReference type="InterPro" id="IPR052732">
    <property type="entry name" value="Cell-binding_unc_protein"/>
</dbReference>
<dbReference type="InterPro" id="IPR019510">
    <property type="entry name" value="AKAP7-like_phosphoesterase"/>
</dbReference>
<dbReference type="GeneID" id="20810310"/>
<evidence type="ECO:0000256" key="1">
    <source>
        <dbReference type="SAM" id="MobiDB-lite"/>
    </source>
</evidence>
<dbReference type="Gene3D" id="3.30.470.30">
    <property type="entry name" value="DNA ligase/mRNA capping enzyme"/>
    <property type="match status" value="1"/>
</dbReference>
<dbReference type="Pfam" id="PF09414">
    <property type="entry name" value="RNA_ligase"/>
    <property type="match status" value="1"/>
</dbReference>
<evidence type="ECO:0000259" key="2">
    <source>
        <dbReference type="PROSITE" id="PS50908"/>
    </source>
</evidence>
<dbReference type="InterPro" id="IPR040459">
    <property type="entry name" value="MJ1316"/>
</dbReference>
<feature type="domain" description="RWD" evidence="2">
    <location>
        <begin position="41"/>
        <end position="144"/>
    </location>
</feature>
<dbReference type="InterPro" id="IPR009097">
    <property type="entry name" value="Cyclic_Pdiesterase"/>
</dbReference>
<dbReference type="InterPro" id="IPR027417">
    <property type="entry name" value="P-loop_NTPase"/>
</dbReference>
<dbReference type="Pfam" id="PF13671">
    <property type="entry name" value="AAA_33"/>
    <property type="match status" value="1"/>
</dbReference>
<feature type="region of interest" description="Disordered" evidence="1">
    <location>
        <begin position="151"/>
        <end position="201"/>
    </location>
</feature>
<protein>
    <recommendedName>
        <fullName evidence="2">RWD domain-containing protein</fullName>
    </recommendedName>
</protein>
<feature type="region of interest" description="Disordered" evidence="1">
    <location>
        <begin position="1"/>
        <end position="20"/>
    </location>
</feature>
<dbReference type="OrthoDB" id="432447at2759"/>
<organism evidence="3">
    <name type="scientific">Aphanomyces astaci</name>
    <name type="common">Crayfish plague agent</name>
    <dbReference type="NCBI Taxonomy" id="112090"/>
    <lineage>
        <taxon>Eukaryota</taxon>
        <taxon>Sar</taxon>
        <taxon>Stramenopiles</taxon>
        <taxon>Oomycota</taxon>
        <taxon>Saprolegniomycetes</taxon>
        <taxon>Saprolegniales</taxon>
        <taxon>Verrucalvaceae</taxon>
        <taxon>Aphanomyces</taxon>
    </lineage>
</organism>
<evidence type="ECO:0000313" key="3">
    <source>
        <dbReference type="EMBL" id="ETV78109.1"/>
    </source>
</evidence>
<dbReference type="Pfam" id="PF05773">
    <property type="entry name" value="RWD"/>
    <property type="match status" value="1"/>
</dbReference>
<dbReference type="PANTHER" id="PTHR43883">
    <property type="entry name" value="SLR0207 PROTEIN"/>
    <property type="match status" value="1"/>
</dbReference>
<dbReference type="SUPFAM" id="SSF56091">
    <property type="entry name" value="DNA ligase/mRNA capping enzyme, catalytic domain"/>
    <property type="match status" value="1"/>
</dbReference>
<accession>W4GGE5</accession>
<dbReference type="VEuPathDB" id="FungiDB:H257_08314"/>
<dbReference type="PANTHER" id="PTHR43883:SF1">
    <property type="entry name" value="GLUCONOKINASE"/>
    <property type="match status" value="1"/>
</dbReference>
<proteinExistence type="predicted"/>
<dbReference type="Gene3D" id="3.40.50.300">
    <property type="entry name" value="P-loop containing nucleotide triphosphate hydrolases"/>
    <property type="match status" value="1"/>
</dbReference>
<reference evidence="3" key="1">
    <citation type="submission" date="2013-12" db="EMBL/GenBank/DDBJ databases">
        <title>The Genome Sequence of Aphanomyces astaci APO3.</title>
        <authorList>
            <consortium name="The Broad Institute Genomics Platform"/>
            <person name="Russ C."/>
            <person name="Tyler B."/>
            <person name="van West P."/>
            <person name="Dieguez-Uribeondo J."/>
            <person name="Young S.K."/>
            <person name="Zeng Q."/>
            <person name="Gargeya S."/>
            <person name="Fitzgerald M."/>
            <person name="Abouelleil A."/>
            <person name="Alvarado L."/>
            <person name="Chapman S.B."/>
            <person name="Gainer-Dewar J."/>
            <person name="Goldberg J."/>
            <person name="Griggs A."/>
            <person name="Gujja S."/>
            <person name="Hansen M."/>
            <person name="Howarth C."/>
            <person name="Imamovic A."/>
            <person name="Ireland A."/>
            <person name="Larimer J."/>
            <person name="McCowan C."/>
            <person name="Murphy C."/>
            <person name="Pearson M."/>
            <person name="Poon T.W."/>
            <person name="Priest M."/>
            <person name="Roberts A."/>
            <person name="Saif S."/>
            <person name="Shea T."/>
            <person name="Sykes S."/>
            <person name="Wortman J."/>
            <person name="Nusbaum C."/>
            <person name="Birren B."/>
        </authorList>
    </citation>
    <scope>NUCLEOTIDE SEQUENCE [LARGE SCALE GENOMIC DNA]</scope>
    <source>
        <strain evidence="3">APO3</strain>
    </source>
</reference>
<dbReference type="Pfam" id="PF04457">
    <property type="entry name" value="MJ1316"/>
    <property type="match status" value="1"/>
</dbReference>
<dbReference type="InterPro" id="IPR006575">
    <property type="entry name" value="RWD_dom"/>
</dbReference>
<dbReference type="InterPro" id="IPR021122">
    <property type="entry name" value="RNA_ligase_dom_REL/Rnl2"/>
</dbReference>